<reference evidence="2 3" key="1">
    <citation type="journal article" date="2016" name="Nat. Commun.">
        <title>Thousands of microbial genomes shed light on interconnected biogeochemical processes in an aquifer system.</title>
        <authorList>
            <person name="Anantharaman K."/>
            <person name="Brown C.T."/>
            <person name="Hug L.A."/>
            <person name="Sharon I."/>
            <person name="Castelle C.J."/>
            <person name="Probst A.J."/>
            <person name="Thomas B.C."/>
            <person name="Singh A."/>
            <person name="Wilkins M.J."/>
            <person name="Karaoz U."/>
            <person name="Brodie E.L."/>
            <person name="Williams K.H."/>
            <person name="Hubbard S.S."/>
            <person name="Banfield J.F."/>
        </authorList>
    </citation>
    <scope>NUCLEOTIDE SEQUENCE [LARGE SCALE GENOMIC DNA]</scope>
</reference>
<evidence type="ECO:0000256" key="1">
    <source>
        <dbReference type="SAM" id="Phobius"/>
    </source>
</evidence>
<proteinExistence type="predicted"/>
<evidence type="ECO:0000313" key="3">
    <source>
        <dbReference type="Proteomes" id="UP000178811"/>
    </source>
</evidence>
<accession>A0A1F6EWB1</accession>
<dbReference type="Proteomes" id="UP000178811">
    <property type="component" value="Unassembled WGS sequence"/>
</dbReference>
<gene>
    <name evidence="2" type="ORF">A3A36_02460</name>
</gene>
<protein>
    <submittedName>
        <fullName evidence="2">Uncharacterized protein</fullName>
    </submittedName>
</protein>
<evidence type="ECO:0000313" key="2">
    <source>
        <dbReference type="EMBL" id="OGG77911.1"/>
    </source>
</evidence>
<keyword evidence="1" id="KW-0812">Transmembrane</keyword>
<comment type="caution">
    <text evidence="2">The sequence shown here is derived from an EMBL/GenBank/DDBJ whole genome shotgun (WGS) entry which is preliminary data.</text>
</comment>
<dbReference type="EMBL" id="MFLW01000028">
    <property type="protein sequence ID" value="OGG77911.1"/>
    <property type="molecule type" value="Genomic_DNA"/>
</dbReference>
<organism evidence="2 3">
    <name type="scientific">Candidatus Kaiserbacteria bacterium RIFCSPLOWO2_01_FULL_52_12b</name>
    <dbReference type="NCBI Taxonomy" id="1798509"/>
    <lineage>
        <taxon>Bacteria</taxon>
        <taxon>Candidatus Kaiseribacteriota</taxon>
    </lineage>
</organism>
<feature type="transmembrane region" description="Helical" evidence="1">
    <location>
        <begin position="40"/>
        <end position="62"/>
    </location>
</feature>
<name>A0A1F6EWB1_9BACT</name>
<feature type="transmembrane region" description="Helical" evidence="1">
    <location>
        <begin position="6"/>
        <end position="28"/>
    </location>
</feature>
<sequence>MPRNLVFLLWMLGFPLIGVLTELNLHFFGSMLTAEDRGMIVVFIFTLVFFVIIWFYVGSILYEEEPSKPE</sequence>
<keyword evidence="1" id="KW-1133">Transmembrane helix</keyword>
<keyword evidence="1" id="KW-0472">Membrane</keyword>
<dbReference type="AlphaFoldDB" id="A0A1F6EWB1"/>